<dbReference type="InterPro" id="IPR052272">
    <property type="entry name" value="GT106_glycosyltransferase"/>
</dbReference>
<gene>
    <name evidence="7" type="ORF">SASPL_150717</name>
</gene>
<keyword evidence="8" id="KW-1185">Reference proteome</keyword>
<evidence type="ECO:0000256" key="3">
    <source>
        <dbReference type="ARBA" id="ARBA00022679"/>
    </source>
</evidence>
<comment type="similarity">
    <text evidence="1">Belongs to the glycosyltransferase GT106 family.</text>
</comment>
<evidence type="ECO:0000256" key="1">
    <source>
        <dbReference type="ARBA" id="ARBA00007737"/>
    </source>
</evidence>
<evidence type="ECO:0000313" key="7">
    <source>
        <dbReference type="EMBL" id="KAG6389252.1"/>
    </source>
</evidence>
<keyword evidence="3" id="KW-0808">Transferase</keyword>
<dbReference type="AlphaFoldDB" id="A0A8X8Z330"/>
<reference evidence="7" key="2">
    <citation type="submission" date="2020-08" db="EMBL/GenBank/DDBJ databases">
        <title>Plant Genome Project.</title>
        <authorList>
            <person name="Zhang R.-G."/>
        </authorList>
    </citation>
    <scope>NUCLEOTIDE SEQUENCE</scope>
    <source>
        <strain evidence="7">Huo1</strain>
        <tissue evidence="7">Leaf</tissue>
    </source>
</reference>
<sequence length="139" mass="16308">MVKEPPSLWENPYSATTSWKPCAERREGVILDLPFENSTSGYIFIHAEGGLNRQRIADSMKFDDIFDVYHFIDYLKDDVTIVRDIPEWFSDKAELFSSIRRTVKNIPKYDPAQFYIDNVLPRVKEKKIMDLKPFVDRLG</sequence>
<dbReference type="GO" id="GO:0006004">
    <property type="term" value="P:fucose metabolic process"/>
    <property type="evidence" value="ECO:0007669"/>
    <property type="project" value="UniProtKB-KW"/>
</dbReference>
<proteinExistence type="inferred from homology"/>
<comment type="caution">
    <text evidence="7">The sequence shown here is derived from an EMBL/GenBank/DDBJ whole genome shotgun (WGS) entry which is preliminary data.</text>
</comment>
<accession>A0A8X8Z330</accession>
<dbReference type="PANTHER" id="PTHR31933:SF1">
    <property type="entry name" value="PROTEIN PECTIC ARABINOGALACTAN SYNTHESIS-RELATED"/>
    <property type="match status" value="1"/>
</dbReference>
<evidence type="ECO:0000256" key="2">
    <source>
        <dbReference type="ARBA" id="ARBA00022676"/>
    </source>
</evidence>
<dbReference type="PANTHER" id="PTHR31933">
    <property type="entry name" value="O-FUCOSYLTRANSFERASE 2-RELATED"/>
    <property type="match status" value="1"/>
</dbReference>
<keyword evidence="4" id="KW-0294">Fucose metabolism</keyword>
<evidence type="ECO:0000256" key="4">
    <source>
        <dbReference type="ARBA" id="ARBA00023253"/>
    </source>
</evidence>
<evidence type="ECO:0000313" key="8">
    <source>
        <dbReference type="Proteomes" id="UP000298416"/>
    </source>
</evidence>
<dbReference type="Proteomes" id="UP000298416">
    <property type="component" value="Unassembled WGS sequence"/>
</dbReference>
<organism evidence="7">
    <name type="scientific">Salvia splendens</name>
    <name type="common">Scarlet sage</name>
    <dbReference type="NCBI Taxonomy" id="180675"/>
    <lineage>
        <taxon>Eukaryota</taxon>
        <taxon>Viridiplantae</taxon>
        <taxon>Streptophyta</taxon>
        <taxon>Embryophyta</taxon>
        <taxon>Tracheophyta</taxon>
        <taxon>Spermatophyta</taxon>
        <taxon>Magnoliopsida</taxon>
        <taxon>eudicotyledons</taxon>
        <taxon>Gunneridae</taxon>
        <taxon>Pentapetalae</taxon>
        <taxon>asterids</taxon>
        <taxon>lamiids</taxon>
        <taxon>Lamiales</taxon>
        <taxon>Lamiaceae</taxon>
        <taxon>Nepetoideae</taxon>
        <taxon>Mentheae</taxon>
        <taxon>Salviinae</taxon>
        <taxon>Salvia</taxon>
        <taxon>Salvia subgen. Calosphace</taxon>
        <taxon>core Calosphace</taxon>
    </lineage>
</organism>
<name>A0A8X8Z330_SALSN</name>
<dbReference type="GO" id="GO:0016757">
    <property type="term" value="F:glycosyltransferase activity"/>
    <property type="evidence" value="ECO:0007669"/>
    <property type="project" value="UniProtKB-KW"/>
</dbReference>
<keyword evidence="5" id="KW-0119">Carbohydrate metabolism</keyword>
<dbReference type="InterPro" id="IPR019378">
    <property type="entry name" value="GDP-Fuc_O-FucTrfase"/>
</dbReference>
<evidence type="ECO:0000256" key="5">
    <source>
        <dbReference type="ARBA" id="ARBA00023277"/>
    </source>
</evidence>
<keyword evidence="2" id="KW-0328">Glycosyltransferase</keyword>
<protein>
    <recommendedName>
        <fullName evidence="6">O-fucosyltransferase family protein</fullName>
    </recommendedName>
</protein>
<dbReference type="Pfam" id="PF10250">
    <property type="entry name" value="O-FucT"/>
    <property type="match status" value="1"/>
</dbReference>
<dbReference type="EMBL" id="PNBA02000020">
    <property type="protein sequence ID" value="KAG6389252.1"/>
    <property type="molecule type" value="Genomic_DNA"/>
</dbReference>
<reference evidence="7" key="1">
    <citation type="submission" date="2018-01" db="EMBL/GenBank/DDBJ databases">
        <authorList>
            <person name="Mao J.F."/>
        </authorList>
    </citation>
    <scope>NUCLEOTIDE SEQUENCE</scope>
    <source>
        <strain evidence="7">Huo1</strain>
        <tissue evidence="7">Leaf</tissue>
    </source>
</reference>
<evidence type="ECO:0000256" key="6">
    <source>
        <dbReference type="ARBA" id="ARBA00030350"/>
    </source>
</evidence>